<keyword evidence="3" id="KW-1185">Reference proteome</keyword>
<protein>
    <submittedName>
        <fullName evidence="2">Uncharacterized protein</fullName>
    </submittedName>
</protein>
<keyword evidence="1" id="KW-1133">Transmembrane helix</keyword>
<gene>
    <name evidence="2" type="ORF">SAMN00017405_0478</name>
</gene>
<feature type="transmembrane region" description="Helical" evidence="1">
    <location>
        <begin position="9"/>
        <end position="26"/>
    </location>
</feature>
<dbReference type="Pfam" id="PF18949">
    <property type="entry name" value="DUF5693"/>
    <property type="match status" value="1"/>
</dbReference>
<evidence type="ECO:0000256" key="1">
    <source>
        <dbReference type="SAM" id="Phobius"/>
    </source>
</evidence>
<feature type="transmembrane region" description="Helical" evidence="1">
    <location>
        <begin position="586"/>
        <end position="606"/>
    </location>
</feature>
<dbReference type="OrthoDB" id="3805529at2"/>
<accession>A0A1W1V525</accession>
<feature type="transmembrane region" description="Helical" evidence="1">
    <location>
        <begin position="387"/>
        <end position="405"/>
    </location>
</feature>
<sequence>MKSKGYIKVVAYLFIALSIISSLYILNQRVTNERNNKNVEMIVSSSELSSLAQANDIELESLVAKLKERGITGVLEKEISLGDLRRTGKIKYYQGEELKTAPDYSYLAGDIPLSDANLFITLNEPKLNKQIIDHLTAKFKGIKVYNGEINVIAVPINIPNSDKEKEKIYENIDSYGVGFDTEELTELANLDLMIVPQIRDWKGVNDKSLQFVADEIKSIPNLSFILFNDEKVPGYPTKIQYLGELLKNEQGIPIAPIGDVEFFNQKGITNLATYLNKDAVRVHSISSGEMATKSPRELIERFELAVSERNIRTLFVRFFGMENPAEALETNLTYLQNIKENLQHAGFTIEKAESYPSMVYYQWMILIIGLGVLGGAALILLELNLSFLALIKIVLGALVWGALYYKSPILARKLMALASVMVFPILAFLKVMKEERRNLVASIFALLKLSAISFLGALFMVGLLSDKLFMLKLDQFIGVKLAHIIPLVVIPALLFSRKNSLSKAKELLDKALTYKVIIVSAIGILFLVIYVIRTGNVGENMVSGLEIQIREGLREILGVRPRTKEFLIGHPLTLLLLYYGLNKKNWLLIIPAVIGQVSLVNTYAHIHTPFLISAIRSLNGLWIGIIIGFILIIMWKWFSKYLTTHK</sequence>
<keyword evidence="1" id="KW-0812">Transmembrane</keyword>
<dbReference type="EMBL" id="FWWT01000016">
    <property type="protein sequence ID" value="SMB88452.1"/>
    <property type="molecule type" value="Genomic_DNA"/>
</dbReference>
<feature type="transmembrane region" description="Helical" evidence="1">
    <location>
        <begin position="441"/>
        <end position="464"/>
    </location>
</feature>
<feature type="transmembrane region" description="Helical" evidence="1">
    <location>
        <begin position="476"/>
        <end position="495"/>
    </location>
</feature>
<dbReference type="AlphaFoldDB" id="A0A1W1V525"/>
<feature type="transmembrane region" description="Helical" evidence="1">
    <location>
        <begin position="360"/>
        <end position="380"/>
    </location>
</feature>
<proteinExistence type="predicted"/>
<dbReference type="InterPro" id="IPR043748">
    <property type="entry name" value="DUF5693"/>
</dbReference>
<feature type="transmembrane region" description="Helical" evidence="1">
    <location>
        <begin position="618"/>
        <end position="638"/>
    </location>
</feature>
<evidence type="ECO:0000313" key="3">
    <source>
        <dbReference type="Proteomes" id="UP000192731"/>
    </source>
</evidence>
<dbReference type="Proteomes" id="UP000192731">
    <property type="component" value="Unassembled WGS sequence"/>
</dbReference>
<dbReference type="RefSeq" id="WP_084052870.1">
    <property type="nucleotide sequence ID" value="NZ_FWWT01000016.1"/>
</dbReference>
<name>A0A1W1V525_DESTI</name>
<organism evidence="2 3">
    <name type="scientific">Desulfonispora thiosulfatigenes DSM 11270</name>
    <dbReference type="NCBI Taxonomy" id="656914"/>
    <lineage>
        <taxon>Bacteria</taxon>
        <taxon>Bacillati</taxon>
        <taxon>Bacillota</taxon>
        <taxon>Clostridia</taxon>
        <taxon>Eubacteriales</taxon>
        <taxon>Peptococcaceae</taxon>
        <taxon>Desulfonispora</taxon>
    </lineage>
</organism>
<evidence type="ECO:0000313" key="2">
    <source>
        <dbReference type="EMBL" id="SMB88452.1"/>
    </source>
</evidence>
<feature type="transmembrane region" description="Helical" evidence="1">
    <location>
        <begin position="411"/>
        <end position="429"/>
    </location>
</feature>
<feature type="transmembrane region" description="Helical" evidence="1">
    <location>
        <begin position="516"/>
        <end position="533"/>
    </location>
</feature>
<reference evidence="2 3" key="1">
    <citation type="submission" date="2017-04" db="EMBL/GenBank/DDBJ databases">
        <authorList>
            <person name="Afonso C.L."/>
            <person name="Miller P.J."/>
            <person name="Scott M.A."/>
            <person name="Spackman E."/>
            <person name="Goraichik I."/>
            <person name="Dimitrov K.M."/>
            <person name="Suarez D.L."/>
            <person name="Swayne D.E."/>
        </authorList>
    </citation>
    <scope>NUCLEOTIDE SEQUENCE [LARGE SCALE GENOMIC DNA]</scope>
    <source>
        <strain evidence="2 3">DSM 11270</strain>
    </source>
</reference>
<keyword evidence="1" id="KW-0472">Membrane</keyword>
<dbReference type="STRING" id="656914.SAMN00017405_0478"/>